<dbReference type="Gene3D" id="3.40.190.10">
    <property type="entry name" value="Periplasmic binding protein-like II"/>
    <property type="match status" value="2"/>
</dbReference>
<comment type="caution">
    <text evidence="1">The sequence shown here is derived from an EMBL/GenBank/DDBJ whole genome shotgun (WGS) entry which is preliminary data.</text>
</comment>
<evidence type="ECO:0008006" key="3">
    <source>
        <dbReference type="Google" id="ProtNLM"/>
    </source>
</evidence>
<evidence type="ECO:0000313" key="1">
    <source>
        <dbReference type="EMBL" id="RCK23899.1"/>
    </source>
</evidence>
<dbReference type="AlphaFoldDB" id="A0A367VFZ0"/>
<sequence>MRLARNAALSGFVLGMLLVLSGGMVAKAHEPIPVKVGAYEYGVVYFYQDGEPRGMAPSLIDLLNDFQDEYAFELSETSSRRRYQAVVDGEVDLVLLESSKWDWENYDVRFSGPIVQEEDLYVALADRGNAEALFSDIASYPMLCVLGFHYGFADFNADPAYLRQNFDVLLRYNEKEVLAGLLAGEAPIGIVSAGFLAAQFGEIPGLRNSLVIADQPDATYDLVSVLSEGSAIPLERFNQLVSELRATGEVERLWQQFRAGLAG</sequence>
<organism evidence="1 2">
    <name type="scientific">Thalassospira profundimaris</name>
    <dbReference type="NCBI Taxonomy" id="502049"/>
    <lineage>
        <taxon>Bacteria</taxon>
        <taxon>Pseudomonadati</taxon>
        <taxon>Pseudomonadota</taxon>
        <taxon>Alphaproteobacteria</taxon>
        <taxon>Rhodospirillales</taxon>
        <taxon>Thalassospiraceae</taxon>
        <taxon>Thalassospira</taxon>
    </lineage>
</organism>
<dbReference type="Proteomes" id="UP000253061">
    <property type="component" value="Unassembled WGS sequence"/>
</dbReference>
<proteinExistence type="predicted"/>
<accession>A0A367VFZ0</accession>
<protein>
    <recommendedName>
        <fullName evidence="3">Solute-binding protein family 3/N-terminal domain-containing protein</fullName>
    </recommendedName>
</protein>
<name>A0A367VFZ0_9PROT</name>
<dbReference type="RefSeq" id="WP_062953662.1">
    <property type="nucleotide sequence ID" value="NZ_JPWB01000002.1"/>
</dbReference>
<dbReference type="EMBL" id="JPWB01000002">
    <property type="protein sequence ID" value="RCK23899.1"/>
    <property type="molecule type" value="Genomic_DNA"/>
</dbReference>
<dbReference type="SUPFAM" id="SSF53850">
    <property type="entry name" value="Periplasmic binding protein-like II"/>
    <property type="match status" value="1"/>
</dbReference>
<evidence type="ECO:0000313" key="2">
    <source>
        <dbReference type="Proteomes" id="UP000253061"/>
    </source>
</evidence>
<gene>
    <name evidence="1" type="ORF">TH6_04040</name>
</gene>
<reference evidence="1 2" key="1">
    <citation type="submission" date="2014-07" db="EMBL/GenBank/DDBJ databases">
        <title>Draft genome sequence of Thalassospira profundimaris R8-17.</title>
        <authorList>
            <person name="Lai Q."/>
            <person name="Shao Z."/>
        </authorList>
    </citation>
    <scope>NUCLEOTIDE SEQUENCE [LARGE SCALE GENOMIC DNA]</scope>
    <source>
        <strain evidence="1 2">R8-17</strain>
    </source>
</reference>